<dbReference type="EMBL" id="WBMT01000010">
    <property type="protein sequence ID" value="KAB2346953.1"/>
    <property type="molecule type" value="Genomic_DNA"/>
</dbReference>
<dbReference type="GO" id="GO:0008757">
    <property type="term" value="F:S-adenosylmethionine-dependent methyltransferase activity"/>
    <property type="evidence" value="ECO:0007669"/>
    <property type="project" value="InterPro"/>
</dbReference>
<evidence type="ECO:0000313" key="3">
    <source>
        <dbReference type="Proteomes" id="UP000468735"/>
    </source>
</evidence>
<keyword evidence="2" id="KW-0489">Methyltransferase</keyword>
<dbReference type="PANTHER" id="PTHR45036">
    <property type="entry name" value="METHYLTRANSFERASE LIKE 7B"/>
    <property type="match status" value="1"/>
</dbReference>
<dbReference type="PANTHER" id="PTHR45036:SF1">
    <property type="entry name" value="METHYLTRANSFERASE LIKE 7A"/>
    <property type="match status" value="1"/>
</dbReference>
<sequence>MTQVDYQETRASRWMARNYDRIAATAERAITPIRADLLGPVTGRVLEVGAGTGENLAHYRSAAEVVAVEPSPTMRGRLHDKLDDSSSPIEVVDAVGERLPFPDGSFDAVVCTLVLCMVPDLDGTLTEIRRVLKPGGRLVFFEHVRGEGLRGSIQDLLTPLMRRLLFGCRPNRRTLERMRSLGFELCVSHYQVRPWPRPPASSPYFGGVATLRGAKEAKS</sequence>
<gene>
    <name evidence="2" type="ORF">F8566_22455</name>
</gene>
<dbReference type="Gene3D" id="3.40.50.150">
    <property type="entry name" value="Vaccinia Virus protein VP39"/>
    <property type="match status" value="1"/>
</dbReference>
<feature type="domain" description="Methyltransferase type 11" evidence="1">
    <location>
        <begin position="46"/>
        <end position="140"/>
    </location>
</feature>
<dbReference type="SUPFAM" id="SSF53335">
    <property type="entry name" value="S-adenosyl-L-methionine-dependent methyltransferases"/>
    <property type="match status" value="1"/>
</dbReference>
<dbReference type="CDD" id="cd02440">
    <property type="entry name" value="AdoMet_MTases"/>
    <property type="match status" value="1"/>
</dbReference>
<keyword evidence="2" id="KW-0808">Transferase</keyword>
<organism evidence="2 3">
    <name type="scientific">Actinomadura rudentiformis</name>
    <dbReference type="NCBI Taxonomy" id="359158"/>
    <lineage>
        <taxon>Bacteria</taxon>
        <taxon>Bacillati</taxon>
        <taxon>Actinomycetota</taxon>
        <taxon>Actinomycetes</taxon>
        <taxon>Streptosporangiales</taxon>
        <taxon>Thermomonosporaceae</taxon>
        <taxon>Actinomadura</taxon>
    </lineage>
</organism>
<accession>A0A6H9YJD7</accession>
<dbReference type="RefSeq" id="WP_151562906.1">
    <property type="nucleotide sequence ID" value="NZ_WBMT01000010.1"/>
</dbReference>
<name>A0A6H9YJD7_9ACTN</name>
<comment type="caution">
    <text evidence="2">The sequence shown here is derived from an EMBL/GenBank/DDBJ whole genome shotgun (WGS) entry which is preliminary data.</text>
</comment>
<proteinExistence type="predicted"/>
<dbReference type="AlphaFoldDB" id="A0A6H9YJD7"/>
<dbReference type="GO" id="GO:0032259">
    <property type="term" value="P:methylation"/>
    <property type="evidence" value="ECO:0007669"/>
    <property type="project" value="UniProtKB-KW"/>
</dbReference>
<dbReference type="InterPro" id="IPR052356">
    <property type="entry name" value="Thiol_S-MT"/>
</dbReference>
<keyword evidence="3" id="KW-1185">Reference proteome</keyword>
<reference evidence="2 3" key="1">
    <citation type="submission" date="2019-09" db="EMBL/GenBank/DDBJ databases">
        <title>Actinomadura physcomitrii sp. nov., a novel actinomycete isolated from moss [Physcomitrium sphaericum (Ludw) Fuernr].</title>
        <authorList>
            <person name="Zhuang X."/>
            <person name="Liu C."/>
        </authorList>
    </citation>
    <scope>NUCLEOTIDE SEQUENCE [LARGE SCALE GENOMIC DNA]</scope>
    <source>
        <strain evidence="2 3">HMC1</strain>
    </source>
</reference>
<protein>
    <submittedName>
        <fullName evidence="2">Class I SAM-dependent methyltransferase</fullName>
    </submittedName>
</protein>
<dbReference type="Pfam" id="PF08241">
    <property type="entry name" value="Methyltransf_11"/>
    <property type="match status" value="1"/>
</dbReference>
<dbReference type="Proteomes" id="UP000468735">
    <property type="component" value="Unassembled WGS sequence"/>
</dbReference>
<evidence type="ECO:0000313" key="2">
    <source>
        <dbReference type="EMBL" id="KAB2346953.1"/>
    </source>
</evidence>
<dbReference type="InterPro" id="IPR013216">
    <property type="entry name" value="Methyltransf_11"/>
</dbReference>
<evidence type="ECO:0000259" key="1">
    <source>
        <dbReference type="Pfam" id="PF08241"/>
    </source>
</evidence>
<dbReference type="InterPro" id="IPR029063">
    <property type="entry name" value="SAM-dependent_MTases_sf"/>
</dbReference>
<dbReference type="OrthoDB" id="65624at2"/>